<evidence type="ECO:0000256" key="1">
    <source>
        <dbReference type="SAM" id="Phobius"/>
    </source>
</evidence>
<dbReference type="GO" id="GO:0016020">
    <property type="term" value="C:membrane"/>
    <property type="evidence" value="ECO:0007669"/>
    <property type="project" value="InterPro"/>
</dbReference>
<accession>A0A7X0MJ85</accession>
<dbReference type="EMBL" id="JACHCC010000003">
    <property type="protein sequence ID" value="MBB6499203.1"/>
    <property type="molecule type" value="Genomic_DNA"/>
</dbReference>
<name>A0A7X0MJ85_9SPHI</name>
<evidence type="ECO:0000313" key="4">
    <source>
        <dbReference type="Proteomes" id="UP000521017"/>
    </source>
</evidence>
<feature type="transmembrane region" description="Helical" evidence="1">
    <location>
        <begin position="21"/>
        <end position="41"/>
    </location>
</feature>
<evidence type="ECO:0000313" key="3">
    <source>
        <dbReference type="EMBL" id="MBB6499203.1"/>
    </source>
</evidence>
<keyword evidence="1" id="KW-0472">Membrane</keyword>
<keyword evidence="3" id="KW-0418">Kinase</keyword>
<dbReference type="RefSeq" id="WP_184623942.1">
    <property type="nucleotide sequence ID" value="NZ_JACHCC010000003.1"/>
</dbReference>
<dbReference type="Proteomes" id="UP000521017">
    <property type="component" value="Unassembled WGS sequence"/>
</dbReference>
<dbReference type="InterPro" id="IPR050640">
    <property type="entry name" value="Bact_2-comp_sensor_kinase"/>
</dbReference>
<dbReference type="PANTHER" id="PTHR34220">
    <property type="entry name" value="SENSOR HISTIDINE KINASE YPDA"/>
    <property type="match status" value="1"/>
</dbReference>
<keyword evidence="3" id="KW-0808">Transferase</keyword>
<keyword evidence="1" id="KW-0812">Transmembrane</keyword>
<dbReference type="AlphaFoldDB" id="A0A7X0MJ85"/>
<proteinExistence type="predicted"/>
<dbReference type="Gene3D" id="3.30.565.10">
    <property type="entry name" value="Histidine kinase-like ATPase, C-terminal domain"/>
    <property type="match status" value="1"/>
</dbReference>
<feature type="transmembrane region" description="Helical" evidence="1">
    <location>
        <begin position="131"/>
        <end position="148"/>
    </location>
</feature>
<dbReference type="GO" id="GO:0000155">
    <property type="term" value="F:phosphorelay sensor kinase activity"/>
    <property type="evidence" value="ECO:0007669"/>
    <property type="project" value="InterPro"/>
</dbReference>
<feature type="transmembrane region" description="Helical" evidence="1">
    <location>
        <begin position="56"/>
        <end position="76"/>
    </location>
</feature>
<evidence type="ECO:0000259" key="2">
    <source>
        <dbReference type="Pfam" id="PF06580"/>
    </source>
</evidence>
<dbReference type="Pfam" id="PF06580">
    <property type="entry name" value="His_kinase"/>
    <property type="match status" value="1"/>
</dbReference>
<keyword evidence="1" id="KW-1133">Transmembrane helix</keyword>
<dbReference type="InterPro" id="IPR010559">
    <property type="entry name" value="Sig_transdc_His_kin_internal"/>
</dbReference>
<dbReference type="InterPro" id="IPR036890">
    <property type="entry name" value="HATPase_C_sf"/>
</dbReference>
<dbReference type="PANTHER" id="PTHR34220:SF7">
    <property type="entry name" value="SENSOR HISTIDINE KINASE YPDA"/>
    <property type="match status" value="1"/>
</dbReference>
<organism evidence="3 4">
    <name type="scientific">Pedobacter cryoconitis</name>
    <dbReference type="NCBI Taxonomy" id="188932"/>
    <lineage>
        <taxon>Bacteria</taxon>
        <taxon>Pseudomonadati</taxon>
        <taxon>Bacteroidota</taxon>
        <taxon>Sphingobacteriia</taxon>
        <taxon>Sphingobacteriales</taxon>
        <taxon>Sphingobacteriaceae</taxon>
        <taxon>Pedobacter</taxon>
    </lineage>
</organism>
<comment type="caution">
    <text evidence="3">The sequence shown here is derived from an EMBL/GenBank/DDBJ whole genome shotgun (WGS) entry which is preliminary data.</text>
</comment>
<feature type="domain" description="Signal transduction histidine kinase internal region" evidence="2">
    <location>
        <begin position="174"/>
        <end position="253"/>
    </location>
</feature>
<gene>
    <name evidence="3" type="ORF">HDF25_001344</name>
</gene>
<dbReference type="SUPFAM" id="SSF55874">
    <property type="entry name" value="ATPase domain of HSP90 chaperone/DNA topoisomerase II/histidine kinase"/>
    <property type="match status" value="1"/>
</dbReference>
<feature type="transmembrane region" description="Helical" evidence="1">
    <location>
        <begin position="88"/>
        <end position="111"/>
    </location>
</feature>
<sequence length="361" mass="41919">MSDRVQHQEASINNFSSKKWYKVNGYGLVSGMGIGLVLYLLNCAFKGEWINLRSLFFQLIFSIVITFCIINSIFISQRLLKLTNEKGWLFLVVYYLSSIIGMLVAIEVIYLMQAWIFNHEYHFFHLEEARSSIMIVIIICTVIYVYTFQKRVMQTKLREKDIAVLRLSQMKTRAELATLQSKINPHFLYNSLNAIASLIHENPDKAERMTIQLSKLFRYSINQNQESLVTVEEEMEIVSTYLDIEKVRFGDRINFILSVDNELIKTKIPRFLIQPLIENALKHGLKDMVNGAELRIGVQKTDKIIITIGDNGVPFPDELETGYGLQSTYEKLKLLYNEDYEVQITNQPVKQITIFIPFINE</sequence>
<protein>
    <submittedName>
        <fullName evidence="3">Sensor histidine kinase YesM</fullName>
    </submittedName>
</protein>
<reference evidence="3 4" key="1">
    <citation type="submission" date="2020-08" db="EMBL/GenBank/DDBJ databases">
        <title>Genomic Encyclopedia of Type Strains, Phase IV (KMG-V): Genome sequencing to study the core and pangenomes of soil and plant-associated prokaryotes.</title>
        <authorList>
            <person name="Whitman W."/>
        </authorList>
    </citation>
    <scope>NUCLEOTIDE SEQUENCE [LARGE SCALE GENOMIC DNA]</scope>
    <source>
        <strain evidence="3 4">M2T3</strain>
    </source>
</reference>